<dbReference type="InterPro" id="IPR051313">
    <property type="entry name" value="Bact_iron-sidero_bind"/>
</dbReference>
<gene>
    <name evidence="6" type="ORF">HJG54_23520</name>
</gene>
<dbReference type="RefSeq" id="WP_316431678.1">
    <property type="nucleotide sequence ID" value="NZ_CP053586.1"/>
</dbReference>
<dbReference type="AlphaFoldDB" id="A0AA96WHC4"/>
<dbReference type="Pfam" id="PF01497">
    <property type="entry name" value="Peripla_BP_2"/>
    <property type="match status" value="1"/>
</dbReference>
<comment type="subcellular location">
    <subcellularLocation>
        <location evidence="1">Cell envelope</location>
    </subcellularLocation>
</comment>
<dbReference type="InterPro" id="IPR002491">
    <property type="entry name" value="ABC_transptr_periplasmic_BD"/>
</dbReference>
<dbReference type="GO" id="GO:1901678">
    <property type="term" value="P:iron coordination entity transport"/>
    <property type="evidence" value="ECO:0007669"/>
    <property type="project" value="UniProtKB-ARBA"/>
</dbReference>
<evidence type="ECO:0000256" key="4">
    <source>
        <dbReference type="ARBA" id="ARBA00022729"/>
    </source>
</evidence>
<comment type="similarity">
    <text evidence="2">Belongs to the bacterial solute-binding protein 8 family.</text>
</comment>
<protein>
    <submittedName>
        <fullName evidence="6">Iron-siderophore ABC transporter substrate-binding protein</fullName>
    </submittedName>
</protein>
<dbReference type="SUPFAM" id="SSF53807">
    <property type="entry name" value="Helical backbone' metal receptor"/>
    <property type="match status" value="1"/>
</dbReference>
<evidence type="ECO:0000313" key="6">
    <source>
        <dbReference type="EMBL" id="WNZ25523.1"/>
    </source>
</evidence>
<dbReference type="PANTHER" id="PTHR30532:SF25">
    <property type="entry name" value="IRON(III) DICITRATE-BINDING PERIPLASMIC PROTEIN"/>
    <property type="match status" value="1"/>
</dbReference>
<evidence type="ECO:0000256" key="1">
    <source>
        <dbReference type="ARBA" id="ARBA00004196"/>
    </source>
</evidence>
<evidence type="ECO:0000259" key="5">
    <source>
        <dbReference type="PROSITE" id="PS50983"/>
    </source>
</evidence>
<proteinExistence type="inferred from homology"/>
<dbReference type="Gene3D" id="3.40.50.1980">
    <property type="entry name" value="Nitrogenase molybdenum iron protein domain"/>
    <property type="match status" value="2"/>
</dbReference>
<evidence type="ECO:0000256" key="2">
    <source>
        <dbReference type="ARBA" id="ARBA00008814"/>
    </source>
</evidence>
<reference evidence="6" key="1">
    <citation type="submission" date="2020-05" db="EMBL/GenBank/DDBJ databases">
        <authorList>
            <person name="Zhu T."/>
            <person name="Keshari N."/>
            <person name="Lu X."/>
        </authorList>
    </citation>
    <scope>NUCLEOTIDE SEQUENCE</scope>
    <source>
        <strain evidence="6">NK1-12</strain>
    </source>
</reference>
<dbReference type="EMBL" id="CP053586">
    <property type="protein sequence ID" value="WNZ25523.1"/>
    <property type="molecule type" value="Genomic_DNA"/>
</dbReference>
<dbReference type="PANTHER" id="PTHR30532">
    <property type="entry name" value="IRON III DICITRATE-BINDING PERIPLASMIC PROTEIN"/>
    <property type="match status" value="1"/>
</dbReference>
<dbReference type="PROSITE" id="PS50983">
    <property type="entry name" value="FE_B12_PBP"/>
    <property type="match status" value="1"/>
</dbReference>
<evidence type="ECO:0000256" key="3">
    <source>
        <dbReference type="ARBA" id="ARBA00022448"/>
    </source>
</evidence>
<dbReference type="GO" id="GO:0030288">
    <property type="term" value="C:outer membrane-bounded periplasmic space"/>
    <property type="evidence" value="ECO:0007669"/>
    <property type="project" value="TreeGrafter"/>
</dbReference>
<keyword evidence="3" id="KW-0813">Transport</keyword>
<feature type="domain" description="Fe/B12 periplasmic-binding" evidence="5">
    <location>
        <begin position="59"/>
        <end position="323"/>
    </location>
</feature>
<accession>A0AA96WHC4</accession>
<organism evidence="6">
    <name type="scientific">Leptolyngbya sp. NK1-12</name>
    <dbReference type="NCBI Taxonomy" id="2547451"/>
    <lineage>
        <taxon>Bacteria</taxon>
        <taxon>Bacillati</taxon>
        <taxon>Cyanobacteriota</taxon>
        <taxon>Cyanophyceae</taxon>
        <taxon>Leptolyngbyales</taxon>
        <taxon>Leptolyngbyaceae</taxon>
        <taxon>Leptolyngbya group</taxon>
        <taxon>Leptolyngbya</taxon>
    </lineage>
</organism>
<name>A0AA96WHC4_9CYAN</name>
<sequence>MSLRRFVYLLFLGVLVCLAIWACGRNLDQVITGSKPLLEECRVIHHAMGETCVPHHPQRLVALNVATLGNAIALGIQPIGTVLEYNHQFPAYLRDKTVDIPSLGTAQPSLERIMLLQPDLIMGWKHNHETIYSQLTNIASTVLYDWLNGITEQNNWKQYFNFMAEVLNRQEIGQQVWQHYNQRIDQLKRNLGDRYQNKTISFVNFCCGGMSSETENSFIGSILSDAGLQRPPSQRYNSAGVISFSEENLDMADGDVMFVVAYDGEDTGKRDLNILQQKPLWQNLKAVQQNRVYYVDPTIWRGRTPLAADAVIDDLYKYLVNTP</sequence>
<keyword evidence="4" id="KW-0732">Signal</keyword>
<dbReference type="CDD" id="cd01146">
    <property type="entry name" value="FhuD"/>
    <property type="match status" value="1"/>
</dbReference>